<organism evidence="6 7">
    <name type="scientific">Kribbibacterium absianum</name>
    <dbReference type="NCBI Taxonomy" id="3044210"/>
    <lineage>
        <taxon>Bacteria</taxon>
        <taxon>Bacillati</taxon>
        <taxon>Actinomycetota</taxon>
        <taxon>Coriobacteriia</taxon>
        <taxon>Coriobacteriales</taxon>
        <taxon>Kribbibacteriaceae</taxon>
        <taxon>Kribbibacterium</taxon>
    </lineage>
</organism>
<dbReference type="InterPro" id="IPR000847">
    <property type="entry name" value="LysR_HTH_N"/>
</dbReference>
<dbReference type="PANTHER" id="PTHR30346:SF28">
    <property type="entry name" value="HTH-TYPE TRANSCRIPTIONAL REGULATOR CYNR"/>
    <property type="match status" value="1"/>
</dbReference>
<dbReference type="SUPFAM" id="SSF46785">
    <property type="entry name" value="Winged helix' DNA-binding domain"/>
    <property type="match status" value="1"/>
</dbReference>
<gene>
    <name evidence="6" type="ORF">QJ043_03475</name>
</gene>
<dbReference type="InterPro" id="IPR036390">
    <property type="entry name" value="WH_DNA-bd_sf"/>
</dbReference>
<reference evidence="6" key="1">
    <citation type="submission" date="2023-05" db="EMBL/GenBank/DDBJ databases">
        <title>[olsenella] sp. nov., isolated from a pig farm feces dump.</title>
        <authorList>
            <person name="Chang Y.-H."/>
        </authorList>
    </citation>
    <scope>NUCLEOTIDE SEQUENCE</scope>
    <source>
        <strain evidence="6">YH-ols2217</strain>
    </source>
</reference>
<dbReference type="PANTHER" id="PTHR30346">
    <property type="entry name" value="TRANSCRIPTIONAL DUAL REGULATOR HCAR-RELATED"/>
    <property type="match status" value="1"/>
</dbReference>
<protein>
    <submittedName>
        <fullName evidence="6">LysR family transcriptional regulator</fullName>
    </submittedName>
</protein>
<dbReference type="Proteomes" id="UP001431693">
    <property type="component" value="Unassembled WGS sequence"/>
</dbReference>
<proteinExistence type="inferred from homology"/>
<sequence length="293" mass="32327">MTFDQLEQLVAVAELGTVSAAAERLHISQPALSRSLRRLERELGGPLFIHGKNRLELNDTGRVAVAQTRATLAAQQELRRAVRAHLESLKTIVVGSAGPAPLWTLLPTLGGLYPGMTITSRNEDVPELEAGLKDGTYQLIVLPRPSENPDALSFPYVRERLCFSVPPGHPLATRAGVRFSDLDGADVLVLPNLGHWQRVHDEGMPRAHFIVSRSQEDHDAVAQSSALPIFTTDLSRRFRGDGAAAGRVHVPILDEEAHPLFHVALRREDAERFSGLVRELEKGQLLDERDRPR</sequence>
<evidence type="ECO:0000256" key="1">
    <source>
        <dbReference type="ARBA" id="ARBA00009437"/>
    </source>
</evidence>
<dbReference type="Pfam" id="PF03466">
    <property type="entry name" value="LysR_substrate"/>
    <property type="match status" value="1"/>
</dbReference>
<keyword evidence="3" id="KW-0238">DNA-binding</keyword>
<evidence type="ECO:0000259" key="5">
    <source>
        <dbReference type="PROSITE" id="PS50931"/>
    </source>
</evidence>
<evidence type="ECO:0000256" key="3">
    <source>
        <dbReference type="ARBA" id="ARBA00023125"/>
    </source>
</evidence>
<name>A0ABT6ZJB8_9ACTN</name>
<dbReference type="InterPro" id="IPR036388">
    <property type="entry name" value="WH-like_DNA-bd_sf"/>
</dbReference>
<evidence type="ECO:0000313" key="7">
    <source>
        <dbReference type="Proteomes" id="UP001431693"/>
    </source>
</evidence>
<dbReference type="PROSITE" id="PS50931">
    <property type="entry name" value="HTH_LYSR"/>
    <property type="match status" value="1"/>
</dbReference>
<dbReference type="PRINTS" id="PR00039">
    <property type="entry name" value="HTHLYSR"/>
</dbReference>
<dbReference type="Gene3D" id="1.10.10.10">
    <property type="entry name" value="Winged helix-like DNA-binding domain superfamily/Winged helix DNA-binding domain"/>
    <property type="match status" value="1"/>
</dbReference>
<comment type="similarity">
    <text evidence="1">Belongs to the LysR transcriptional regulatory family.</text>
</comment>
<evidence type="ECO:0000313" key="6">
    <source>
        <dbReference type="EMBL" id="MDJ1129145.1"/>
    </source>
</evidence>
<evidence type="ECO:0000256" key="2">
    <source>
        <dbReference type="ARBA" id="ARBA00023015"/>
    </source>
</evidence>
<keyword evidence="7" id="KW-1185">Reference proteome</keyword>
<dbReference type="Pfam" id="PF00126">
    <property type="entry name" value="HTH_1"/>
    <property type="match status" value="1"/>
</dbReference>
<comment type="caution">
    <text evidence="6">The sequence shown here is derived from an EMBL/GenBank/DDBJ whole genome shotgun (WGS) entry which is preliminary data.</text>
</comment>
<keyword evidence="4" id="KW-0804">Transcription</keyword>
<keyword evidence="2" id="KW-0805">Transcription regulation</keyword>
<feature type="domain" description="HTH lysR-type" evidence="5">
    <location>
        <begin position="1"/>
        <end position="58"/>
    </location>
</feature>
<dbReference type="SUPFAM" id="SSF53850">
    <property type="entry name" value="Periplasmic binding protein-like II"/>
    <property type="match status" value="1"/>
</dbReference>
<accession>A0ABT6ZJB8</accession>
<evidence type="ECO:0000256" key="4">
    <source>
        <dbReference type="ARBA" id="ARBA00023163"/>
    </source>
</evidence>
<dbReference type="EMBL" id="JASJEX010000002">
    <property type="protein sequence ID" value="MDJ1129145.1"/>
    <property type="molecule type" value="Genomic_DNA"/>
</dbReference>
<dbReference type="Gene3D" id="3.40.190.10">
    <property type="entry name" value="Periplasmic binding protein-like II"/>
    <property type="match status" value="2"/>
</dbReference>
<dbReference type="InterPro" id="IPR005119">
    <property type="entry name" value="LysR_subst-bd"/>
</dbReference>
<dbReference type="RefSeq" id="WP_283713878.1">
    <property type="nucleotide sequence ID" value="NZ_JASJEW010000007.1"/>
</dbReference>